<dbReference type="Gramene" id="TuG1812G0200003592.01.T01">
    <property type="protein sequence ID" value="TuG1812G0200003592.01.T01.cds431895"/>
    <property type="gene ID" value="TuG1812G0200003592.01"/>
</dbReference>
<keyword evidence="2" id="KW-1185">Reference proteome</keyword>
<sequence>MHGSTHLRLINNVFEVQHRHARTTHNLAHCTGAKERVFSPTSYTNWMFCCWKLPMMDRPRDPITVTHSAPDPESSTM</sequence>
<dbReference type="AlphaFoldDB" id="A0A8R7TJ98"/>
<reference evidence="1" key="2">
    <citation type="submission" date="2018-03" db="EMBL/GenBank/DDBJ databases">
        <title>The Triticum urartu genome reveals the dynamic nature of wheat genome evolution.</title>
        <authorList>
            <person name="Ling H."/>
            <person name="Ma B."/>
            <person name="Shi X."/>
            <person name="Liu H."/>
            <person name="Dong L."/>
            <person name="Sun H."/>
            <person name="Cao Y."/>
            <person name="Gao Q."/>
            <person name="Zheng S."/>
            <person name="Li Y."/>
            <person name="Yu Y."/>
            <person name="Du H."/>
            <person name="Qi M."/>
            <person name="Li Y."/>
            <person name="Yu H."/>
            <person name="Cui Y."/>
            <person name="Wang N."/>
            <person name="Chen C."/>
            <person name="Wu H."/>
            <person name="Zhao Y."/>
            <person name="Zhang J."/>
            <person name="Li Y."/>
            <person name="Zhou W."/>
            <person name="Zhang B."/>
            <person name="Hu W."/>
            <person name="Eijk M."/>
            <person name="Tang J."/>
            <person name="Witsenboer H."/>
            <person name="Zhao S."/>
            <person name="Li Z."/>
            <person name="Zhang A."/>
            <person name="Wang D."/>
            <person name="Liang C."/>
        </authorList>
    </citation>
    <scope>NUCLEOTIDE SEQUENCE [LARGE SCALE GENOMIC DNA]</scope>
    <source>
        <strain evidence="1">cv. G1812</strain>
    </source>
</reference>
<reference evidence="1" key="3">
    <citation type="submission" date="2022-06" db="UniProtKB">
        <authorList>
            <consortium name="EnsemblPlants"/>
        </authorList>
    </citation>
    <scope>IDENTIFICATION</scope>
</reference>
<name>A0A8R7TJ98_TRIUA</name>
<accession>A0A8R7TJ98</accession>
<reference evidence="2" key="1">
    <citation type="journal article" date="2013" name="Nature">
        <title>Draft genome of the wheat A-genome progenitor Triticum urartu.</title>
        <authorList>
            <person name="Ling H.Q."/>
            <person name="Zhao S."/>
            <person name="Liu D."/>
            <person name="Wang J."/>
            <person name="Sun H."/>
            <person name="Zhang C."/>
            <person name="Fan H."/>
            <person name="Li D."/>
            <person name="Dong L."/>
            <person name="Tao Y."/>
            <person name="Gao C."/>
            <person name="Wu H."/>
            <person name="Li Y."/>
            <person name="Cui Y."/>
            <person name="Guo X."/>
            <person name="Zheng S."/>
            <person name="Wang B."/>
            <person name="Yu K."/>
            <person name="Liang Q."/>
            <person name="Yang W."/>
            <person name="Lou X."/>
            <person name="Chen J."/>
            <person name="Feng M."/>
            <person name="Jian J."/>
            <person name="Zhang X."/>
            <person name="Luo G."/>
            <person name="Jiang Y."/>
            <person name="Liu J."/>
            <person name="Wang Z."/>
            <person name="Sha Y."/>
            <person name="Zhang B."/>
            <person name="Wu H."/>
            <person name="Tang D."/>
            <person name="Shen Q."/>
            <person name="Xue P."/>
            <person name="Zou S."/>
            <person name="Wang X."/>
            <person name="Liu X."/>
            <person name="Wang F."/>
            <person name="Yang Y."/>
            <person name="An X."/>
            <person name="Dong Z."/>
            <person name="Zhang K."/>
            <person name="Zhang X."/>
            <person name="Luo M.C."/>
            <person name="Dvorak J."/>
            <person name="Tong Y."/>
            <person name="Wang J."/>
            <person name="Yang H."/>
            <person name="Li Z."/>
            <person name="Wang D."/>
            <person name="Zhang A."/>
            <person name="Wang J."/>
        </authorList>
    </citation>
    <scope>NUCLEOTIDE SEQUENCE</scope>
    <source>
        <strain evidence="2">cv. G1812</strain>
    </source>
</reference>
<dbReference type="Proteomes" id="UP000015106">
    <property type="component" value="Chromosome 2"/>
</dbReference>
<proteinExistence type="predicted"/>
<dbReference type="EnsemblPlants" id="TuG1812G0200003592.01.T01">
    <property type="protein sequence ID" value="TuG1812G0200003592.01.T01.cds431895"/>
    <property type="gene ID" value="TuG1812G0200003592.01"/>
</dbReference>
<evidence type="ECO:0000313" key="1">
    <source>
        <dbReference type="EnsemblPlants" id="TuG1812G0200003592.01.T01.cds431895"/>
    </source>
</evidence>
<protein>
    <submittedName>
        <fullName evidence="1">Uncharacterized protein</fullName>
    </submittedName>
</protein>
<organism evidence="1 2">
    <name type="scientific">Triticum urartu</name>
    <name type="common">Red wild einkorn</name>
    <name type="synonym">Crithodium urartu</name>
    <dbReference type="NCBI Taxonomy" id="4572"/>
    <lineage>
        <taxon>Eukaryota</taxon>
        <taxon>Viridiplantae</taxon>
        <taxon>Streptophyta</taxon>
        <taxon>Embryophyta</taxon>
        <taxon>Tracheophyta</taxon>
        <taxon>Spermatophyta</taxon>
        <taxon>Magnoliopsida</taxon>
        <taxon>Liliopsida</taxon>
        <taxon>Poales</taxon>
        <taxon>Poaceae</taxon>
        <taxon>BOP clade</taxon>
        <taxon>Pooideae</taxon>
        <taxon>Triticodae</taxon>
        <taxon>Triticeae</taxon>
        <taxon>Triticinae</taxon>
        <taxon>Triticum</taxon>
    </lineage>
</organism>
<evidence type="ECO:0000313" key="2">
    <source>
        <dbReference type="Proteomes" id="UP000015106"/>
    </source>
</evidence>